<dbReference type="AlphaFoldDB" id="A0A4C1Z4H7"/>
<organism evidence="2 3">
    <name type="scientific">Eumeta variegata</name>
    <name type="common">Bagworm moth</name>
    <name type="synonym">Eumeta japonica</name>
    <dbReference type="NCBI Taxonomy" id="151549"/>
    <lineage>
        <taxon>Eukaryota</taxon>
        <taxon>Metazoa</taxon>
        <taxon>Ecdysozoa</taxon>
        <taxon>Arthropoda</taxon>
        <taxon>Hexapoda</taxon>
        <taxon>Insecta</taxon>
        <taxon>Pterygota</taxon>
        <taxon>Neoptera</taxon>
        <taxon>Endopterygota</taxon>
        <taxon>Lepidoptera</taxon>
        <taxon>Glossata</taxon>
        <taxon>Ditrysia</taxon>
        <taxon>Tineoidea</taxon>
        <taxon>Psychidae</taxon>
        <taxon>Oiketicinae</taxon>
        <taxon>Eumeta</taxon>
    </lineage>
</organism>
<keyword evidence="3" id="KW-1185">Reference proteome</keyword>
<name>A0A4C1Z4H7_EUMVA</name>
<dbReference type="EMBL" id="BGZK01001547">
    <property type="protein sequence ID" value="GBP82103.1"/>
    <property type="molecule type" value="Genomic_DNA"/>
</dbReference>
<evidence type="ECO:0000313" key="3">
    <source>
        <dbReference type="Proteomes" id="UP000299102"/>
    </source>
</evidence>
<gene>
    <name evidence="2" type="ORF">EVAR_89442_1</name>
</gene>
<accession>A0A4C1Z4H7</accession>
<protein>
    <submittedName>
        <fullName evidence="2">Uncharacterized protein</fullName>
    </submittedName>
</protein>
<feature type="region of interest" description="Disordered" evidence="1">
    <location>
        <begin position="55"/>
        <end position="74"/>
    </location>
</feature>
<evidence type="ECO:0000313" key="2">
    <source>
        <dbReference type="EMBL" id="GBP82103.1"/>
    </source>
</evidence>
<evidence type="ECO:0000256" key="1">
    <source>
        <dbReference type="SAM" id="MobiDB-lite"/>
    </source>
</evidence>
<sequence>MRACLHFSQKRAQAQCSAISDTATVKCVRVGRTTDTKRSHRRPRRTGADLRPVDVIHDRAGGPSHTAPKEDNAEVSEHPVLFTRSRSGFSDGDRELDVAAWNDLPLHGSRIWSIMWTTVNYRCPSTRPASVERDGGYRNRDSDRERDRSVSKRRVSLARGRSRERRLVRCSDIVWDVTWQRDDSTRRTREYGHTWRLFVAAMQTSCGNVSAMRNESPDRMTPVVAAVSSDAQTSC</sequence>
<reference evidence="2 3" key="1">
    <citation type="journal article" date="2019" name="Commun. Biol.">
        <title>The bagworm genome reveals a unique fibroin gene that provides high tensile strength.</title>
        <authorList>
            <person name="Kono N."/>
            <person name="Nakamura H."/>
            <person name="Ohtoshi R."/>
            <person name="Tomita M."/>
            <person name="Numata K."/>
            <person name="Arakawa K."/>
        </authorList>
    </citation>
    <scope>NUCLEOTIDE SEQUENCE [LARGE SCALE GENOMIC DNA]</scope>
</reference>
<feature type="region of interest" description="Disordered" evidence="1">
    <location>
        <begin position="125"/>
        <end position="150"/>
    </location>
</feature>
<feature type="compositionally biased region" description="Basic and acidic residues" evidence="1">
    <location>
        <begin position="130"/>
        <end position="150"/>
    </location>
</feature>
<dbReference type="Proteomes" id="UP000299102">
    <property type="component" value="Unassembled WGS sequence"/>
</dbReference>
<proteinExistence type="predicted"/>
<comment type="caution">
    <text evidence="2">The sequence shown here is derived from an EMBL/GenBank/DDBJ whole genome shotgun (WGS) entry which is preliminary data.</text>
</comment>